<sequence>MADPAAAGWRERERVRQGFRPPVLRLLLIAEAPRAGPRFFYYGNAVLFFAVRTAFRQGLDLPPAPDPQACLERLRRWGLYVDNLCPAPLPPGTGREAVRVCVPDLAVRLRAWPGPPLAVAAVLRRIGGLVEEAVAGAWNPAPPVAVLPFPRFRQRAVFEAGLAELFRALGPP</sequence>
<name>A0A6F8ZD62_9FIRM</name>
<organism evidence="1 2">
    <name type="scientific">Candidatus Hydrogenisulfobacillus filiaventi</name>
    <dbReference type="NCBI Taxonomy" id="2707344"/>
    <lineage>
        <taxon>Bacteria</taxon>
        <taxon>Bacillati</taxon>
        <taxon>Bacillota</taxon>
        <taxon>Clostridia</taxon>
        <taxon>Eubacteriales</taxon>
        <taxon>Clostridiales Family XVII. Incertae Sedis</taxon>
        <taxon>Candidatus Hydrogenisulfobacillus</taxon>
    </lineage>
</organism>
<accession>A0A6F8ZD62</accession>
<evidence type="ECO:0000313" key="1">
    <source>
        <dbReference type="EMBL" id="CAB1127624.1"/>
    </source>
</evidence>
<keyword evidence="2" id="KW-1185">Reference proteome</keyword>
<proteinExistence type="predicted"/>
<dbReference type="KEGG" id="hfv:R50_0118"/>
<gene>
    <name evidence="1" type="ORF">R50_0118</name>
</gene>
<reference evidence="1 2" key="1">
    <citation type="submission" date="2020-02" db="EMBL/GenBank/DDBJ databases">
        <authorList>
            <person name="Hogendoorn C."/>
        </authorList>
    </citation>
    <scope>NUCLEOTIDE SEQUENCE [LARGE SCALE GENOMIC DNA]</scope>
    <source>
        <strain evidence="1">R501</strain>
    </source>
</reference>
<evidence type="ECO:0000313" key="2">
    <source>
        <dbReference type="Proteomes" id="UP000503399"/>
    </source>
</evidence>
<dbReference type="EMBL" id="LR778114">
    <property type="protein sequence ID" value="CAB1127624.1"/>
    <property type="molecule type" value="Genomic_DNA"/>
</dbReference>
<dbReference type="Proteomes" id="UP000503399">
    <property type="component" value="Chromosome"/>
</dbReference>
<dbReference type="AlphaFoldDB" id="A0A6F8ZD62"/>
<protein>
    <submittedName>
        <fullName evidence="1">Uncharacterized protein</fullName>
    </submittedName>
</protein>